<evidence type="ECO:0000313" key="3">
    <source>
        <dbReference type="Proteomes" id="UP001215956"/>
    </source>
</evidence>
<gene>
    <name evidence="2" type="ORF">P0O24_00295</name>
</gene>
<evidence type="ECO:0000259" key="1">
    <source>
        <dbReference type="Pfam" id="PF08241"/>
    </source>
</evidence>
<name>A0ABT5XBG4_9EURY</name>
<evidence type="ECO:0000313" key="2">
    <source>
        <dbReference type="EMBL" id="MDF0592027.1"/>
    </source>
</evidence>
<feature type="domain" description="Methyltransferase type 11" evidence="1">
    <location>
        <begin position="41"/>
        <end position="119"/>
    </location>
</feature>
<dbReference type="Proteomes" id="UP001215956">
    <property type="component" value="Unassembled WGS sequence"/>
</dbReference>
<protein>
    <submittedName>
        <fullName evidence="2">UPF0146 family protein</fullName>
    </submittedName>
</protein>
<organism evidence="2 3">
    <name type="scientific">Candidatus Methanocrinis alkalitolerans</name>
    <dbReference type="NCBI Taxonomy" id="3033395"/>
    <lineage>
        <taxon>Archaea</taxon>
        <taxon>Methanobacteriati</taxon>
        <taxon>Methanobacteriota</taxon>
        <taxon>Stenosarchaea group</taxon>
        <taxon>Methanomicrobia</taxon>
        <taxon>Methanotrichales</taxon>
        <taxon>Methanotrichaceae</taxon>
        <taxon>Methanocrinis</taxon>
    </lineage>
</organism>
<dbReference type="InterPro" id="IPR029063">
    <property type="entry name" value="SAM-dependent_MTases_sf"/>
</dbReference>
<proteinExistence type="predicted"/>
<dbReference type="RefSeq" id="WP_316967736.1">
    <property type="nucleotide sequence ID" value="NZ_JARFPL010000001.1"/>
</dbReference>
<accession>A0ABT5XBG4</accession>
<dbReference type="EMBL" id="JARFPL010000001">
    <property type="protein sequence ID" value="MDF0592027.1"/>
    <property type="molecule type" value="Genomic_DNA"/>
</dbReference>
<comment type="caution">
    <text evidence="2">The sequence shown here is derived from an EMBL/GenBank/DDBJ whole genome shotgun (WGS) entry which is preliminary data.</text>
</comment>
<keyword evidence="3" id="KW-1185">Reference proteome</keyword>
<reference evidence="2 3" key="1">
    <citation type="submission" date="2023-03" db="EMBL/GenBank/DDBJ databases">
        <title>Whole genome sequencing of Methanotrichaceae archaeon M04Ac.</title>
        <authorList>
            <person name="Khomyakova M.A."/>
            <person name="Merkel A.Y."/>
            <person name="Slobodkin A.I."/>
        </authorList>
    </citation>
    <scope>NUCLEOTIDE SEQUENCE [LARGE SCALE GENOMIC DNA]</scope>
    <source>
        <strain evidence="2 3">M04Ac</strain>
    </source>
</reference>
<dbReference type="Pfam" id="PF08241">
    <property type="entry name" value="Methyltransf_11"/>
    <property type="match status" value="1"/>
</dbReference>
<dbReference type="Gene3D" id="3.40.50.150">
    <property type="entry name" value="Vaccinia Virus protein VP39"/>
    <property type="match status" value="1"/>
</dbReference>
<sequence>MKFGAQVPREHYFKDYDTKERFISYWYQIDEVLRTNPKNVLEIGVGNKTVSNYLKNQGIEVTTVDIDPSLEPDRVGSVTNLRKFFEEGSFDTLLCAEVLEHLPFDCFEVALKEMKYVAKNFVILSLPYFGIEFMFRFKVPLVKEKKLLFKIPYYREHRFDGEHYWEIGKKGYSIKFILKILSKLFVINRYYYIADNPYHMIFALDVKDKEIN</sequence>
<dbReference type="SUPFAM" id="SSF53335">
    <property type="entry name" value="S-adenosyl-L-methionine-dependent methyltransferases"/>
    <property type="match status" value="1"/>
</dbReference>
<dbReference type="InterPro" id="IPR013216">
    <property type="entry name" value="Methyltransf_11"/>
</dbReference>